<keyword evidence="6 7" id="KW-0472">Membrane</keyword>
<evidence type="ECO:0000256" key="4">
    <source>
        <dbReference type="ARBA" id="ARBA00022692"/>
    </source>
</evidence>
<dbReference type="PANTHER" id="PTHR33778">
    <property type="entry name" value="PROTEIN MGTC"/>
    <property type="match status" value="1"/>
</dbReference>
<dbReference type="GO" id="GO:0005886">
    <property type="term" value="C:plasma membrane"/>
    <property type="evidence" value="ECO:0007669"/>
    <property type="project" value="UniProtKB-SubCell"/>
</dbReference>
<feature type="transmembrane region" description="Helical" evidence="7">
    <location>
        <begin position="47"/>
        <end position="70"/>
    </location>
</feature>
<evidence type="ECO:0000256" key="2">
    <source>
        <dbReference type="ARBA" id="ARBA00009298"/>
    </source>
</evidence>
<evidence type="ECO:0000256" key="7">
    <source>
        <dbReference type="SAM" id="Phobius"/>
    </source>
</evidence>
<dbReference type="PANTHER" id="PTHR33778:SF1">
    <property type="entry name" value="MAGNESIUM TRANSPORTER YHID-RELATED"/>
    <property type="match status" value="1"/>
</dbReference>
<evidence type="ECO:0000256" key="5">
    <source>
        <dbReference type="ARBA" id="ARBA00022989"/>
    </source>
</evidence>
<accession>A0A1F6EAQ4</accession>
<dbReference type="InterPro" id="IPR003416">
    <property type="entry name" value="MgtC/SapB/SrpB/YhiD_fam"/>
</dbReference>
<evidence type="ECO:0000259" key="8">
    <source>
        <dbReference type="Pfam" id="PF02308"/>
    </source>
</evidence>
<keyword evidence="4 7" id="KW-0812">Transmembrane</keyword>
<evidence type="ECO:0000313" key="10">
    <source>
        <dbReference type="Proteomes" id="UP000176914"/>
    </source>
</evidence>
<gene>
    <name evidence="9" type="ORF">A3C20_04510</name>
</gene>
<name>A0A1F6EAQ4_9BACT</name>
<comment type="caution">
    <text evidence="9">The sequence shown here is derived from an EMBL/GenBank/DDBJ whole genome shotgun (WGS) entry which is preliminary data.</text>
</comment>
<feature type="domain" description="MgtC/SapB/SrpB/YhiD N-terminal" evidence="8">
    <location>
        <begin position="18"/>
        <end position="145"/>
    </location>
</feature>
<dbReference type="AlphaFoldDB" id="A0A1F6EAQ4"/>
<dbReference type="PRINTS" id="PR01837">
    <property type="entry name" value="MGTCSAPBPROT"/>
</dbReference>
<keyword evidence="5 7" id="KW-1133">Transmembrane helix</keyword>
<dbReference type="InterPro" id="IPR049177">
    <property type="entry name" value="MgtC_SapB_SrpB_YhiD_N"/>
</dbReference>
<reference evidence="9 10" key="1">
    <citation type="journal article" date="2016" name="Nat. Commun.">
        <title>Thousands of microbial genomes shed light on interconnected biogeochemical processes in an aquifer system.</title>
        <authorList>
            <person name="Anantharaman K."/>
            <person name="Brown C.T."/>
            <person name="Hug L.A."/>
            <person name="Sharon I."/>
            <person name="Castelle C.J."/>
            <person name="Probst A.J."/>
            <person name="Thomas B.C."/>
            <person name="Singh A."/>
            <person name="Wilkins M.J."/>
            <person name="Karaoz U."/>
            <person name="Brodie E.L."/>
            <person name="Williams K.H."/>
            <person name="Hubbard S.S."/>
            <person name="Banfield J.F."/>
        </authorList>
    </citation>
    <scope>NUCLEOTIDE SEQUENCE [LARGE SCALE GENOMIC DNA]</scope>
</reference>
<dbReference type="Pfam" id="PF02308">
    <property type="entry name" value="MgtC"/>
    <property type="match status" value="1"/>
</dbReference>
<protein>
    <recommendedName>
        <fullName evidence="8">MgtC/SapB/SrpB/YhiD N-terminal domain-containing protein</fullName>
    </recommendedName>
</protein>
<feature type="transmembrane region" description="Helical" evidence="7">
    <location>
        <begin position="76"/>
        <end position="95"/>
    </location>
</feature>
<evidence type="ECO:0000256" key="3">
    <source>
        <dbReference type="ARBA" id="ARBA00022475"/>
    </source>
</evidence>
<organism evidence="9 10">
    <name type="scientific">Candidatus Kaiserbacteria bacterium RIFCSPHIGHO2_02_FULL_55_25</name>
    <dbReference type="NCBI Taxonomy" id="1798498"/>
    <lineage>
        <taxon>Bacteria</taxon>
        <taxon>Candidatus Kaiseribacteriota</taxon>
    </lineage>
</organism>
<evidence type="ECO:0000256" key="1">
    <source>
        <dbReference type="ARBA" id="ARBA00004651"/>
    </source>
</evidence>
<keyword evidence="3" id="KW-1003">Cell membrane</keyword>
<sequence length="171" mass="18119">MQTTAQFIDPTSIMFFKLVLAIVLGGVIGTERAILARQPAGTRTFGLVALGACLFVVIGNYVNIAFLGLADVQPTFIAAAIITGIGFLGGGLIIFRGESLHGITTAAGLWITAAIGMAVGFGMYSVSIFAALLSLIMFTGMWYVENKFKHWFVEHHPDTNGTPPPVTPTAQ</sequence>
<dbReference type="Proteomes" id="UP000176914">
    <property type="component" value="Unassembled WGS sequence"/>
</dbReference>
<evidence type="ECO:0000256" key="6">
    <source>
        <dbReference type="ARBA" id="ARBA00023136"/>
    </source>
</evidence>
<feature type="transmembrane region" description="Helical" evidence="7">
    <location>
        <begin position="12"/>
        <end position="35"/>
    </location>
</feature>
<dbReference type="EMBL" id="MFLL01000001">
    <property type="protein sequence ID" value="OGG70755.1"/>
    <property type="molecule type" value="Genomic_DNA"/>
</dbReference>
<comment type="similarity">
    <text evidence="2">Belongs to the MgtC/SapB family.</text>
</comment>
<comment type="subcellular location">
    <subcellularLocation>
        <location evidence="1">Cell membrane</location>
        <topology evidence="1">Multi-pass membrane protein</topology>
    </subcellularLocation>
</comment>
<proteinExistence type="inferred from homology"/>
<evidence type="ECO:0000313" key="9">
    <source>
        <dbReference type="EMBL" id="OGG70755.1"/>
    </source>
</evidence>